<dbReference type="Gene3D" id="1.25.40.20">
    <property type="entry name" value="Ankyrin repeat-containing domain"/>
    <property type="match status" value="3"/>
</dbReference>
<dbReference type="PANTHER" id="PTHR24198">
    <property type="entry name" value="ANKYRIN REPEAT AND PROTEIN KINASE DOMAIN-CONTAINING PROTEIN"/>
    <property type="match status" value="1"/>
</dbReference>
<evidence type="ECO:0000256" key="2">
    <source>
        <dbReference type="ARBA" id="ARBA00023043"/>
    </source>
</evidence>
<reference evidence="5 6" key="1">
    <citation type="submission" date="2025-04" db="UniProtKB">
        <authorList>
            <consortium name="RefSeq"/>
        </authorList>
    </citation>
    <scope>IDENTIFICATION</scope>
</reference>
<dbReference type="RefSeq" id="XP_013078447.2">
    <property type="nucleotide sequence ID" value="XM_013222993.2"/>
</dbReference>
<gene>
    <name evidence="5 6" type="primary">LOC106064437</name>
</gene>
<dbReference type="InterPro" id="IPR036770">
    <property type="entry name" value="Ankyrin_rpt-contain_sf"/>
</dbReference>
<dbReference type="RefSeq" id="XP_013078446.2">
    <property type="nucleotide sequence ID" value="XM_013222992.2"/>
</dbReference>
<dbReference type="PANTHER" id="PTHR24198:SF165">
    <property type="entry name" value="ANKYRIN REPEAT-CONTAINING PROTEIN-RELATED"/>
    <property type="match status" value="1"/>
</dbReference>
<name>A0A9U8E9K4_BIOGL</name>
<organism evidence="4 5">
    <name type="scientific">Biomphalaria glabrata</name>
    <name type="common">Bloodfluke planorb</name>
    <name type="synonym">Freshwater snail</name>
    <dbReference type="NCBI Taxonomy" id="6526"/>
    <lineage>
        <taxon>Eukaryota</taxon>
        <taxon>Metazoa</taxon>
        <taxon>Spiralia</taxon>
        <taxon>Lophotrochozoa</taxon>
        <taxon>Mollusca</taxon>
        <taxon>Gastropoda</taxon>
        <taxon>Heterobranchia</taxon>
        <taxon>Euthyneura</taxon>
        <taxon>Panpulmonata</taxon>
        <taxon>Hygrophila</taxon>
        <taxon>Lymnaeoidea</taxon>
        <taxon>Planorbidae</taxon>
        <taxon>Biomphalaria</taxon>
    </lineage>
</organism>
<dbReference type="Pfam" id="PF13857">
    <property type="entry name" value="Ank_5"/>
    <property type="match status" value="1"/>
</dbReference>
<evidence type="ECO:0000313" key="6">
    <source>
        <dbReference type="RefSeq" id="XP_013078447.2"/>
    </source>
</evidence>
<dbReference type="OMA" id="ELELMCI"/>
<feature type="repeat" description="ANK" evidence="3">
    <location>
        <begin position="41"/>
        <end position="73"/>
    </location>
</feature>
<proteinExistence type="predicted"/>
<evidence type="ECO:0000256" key="3">
    <source>
        <dbReference type="PROSITE-ProRule" id="PRU00023"/>
    </source>
</evidence>
<dbReference type="SUPFAM" id="SSF48403">
    <property type="entry name" value="Ankyrin repeat"/>
    <property type="match status" value="2"/>
</dbReference>
<keyword evidence="4" id="KW-1185">Reference proteome</keyword>
<evidence type="ECO:0000313" key="5">
    <source>
        <dbReference type="RefSeq" id="XP_013078446.2"/>
    </source>
</evidence>
<evidence type="ECO:0000313" key="4">
    <source>
        <dbReference type="Proteomes" id="UP001165740"/>
    </source>
</evidence>
<dbReference type="InterPro" id="IPR002110">
    <property type="entry name" value="Ankyrin_rpt"/>
</dbReference>
<accession>A0A9U8E9K4</accession>
<sequence length="754" mass="86575">MAGCMFENQETPIKQAIKNEDADALRRSLKNGENVHLTDRKGNTYLHYVCTMHRPVIFHILVGRGINLNVQNRHGNTALHVTALQNECCHVADLLAAGIDPFIKNKDGKTAAEIKTRNLFWINIYNKYKPGIFHAVANHDVDKVICLLQCWSRVDTKRDGQTLRQFTAAHKFHDLVFHIDLHTHTLGAIYAILEGDVEKAWKFLSHPKCNINFLNQAANSTHILQYAIKSKDARIIRMICKANINVNVTVRVNNFLKAPLYFVAIDSLCPDDIMWTVLKSKADFRLRDERGRNAGVYALDKTKGRISSDVIEYMLKQGLDVSQRDCTGVTLRDVSRLARRRDIVTIMDKAYVKTIRSSDIEELERLAVMGYDSLLIDFNYRDTYIYASGNETVEAVDFVKWLPKFNEDVRTFLYSVQHSSVDQVSNILKSSDRPDLLINARDKGGRTCLHIAVLHTRVDVLQFLLTCPHCDVNATDNMGRTAYHYASCVEKVSRTEICQLLESMASLNAELEDFNNHKASFNILHPQQAAEWIDKERKIIYGMSKQLVCADKYEELCLIIKHKRKHLMHFENSICKFQYPVAQFSKILKPVLNNYRDLLFLAMERRKEPIAVRLVQLGTDLTITELCEVKKSNESDGTELVLMSVSERAAQLGMDLVLRAIEKKKNYSRKTQKMKDVSNKKMFCIRTTTDKPENLMSDSVSDSMEMEFVMGSDEEQEESCNFSVNNEDCERSPNDEFEEESFTFNQIYENKKII</sequence>
<dbReference type="GeneID" id="106064437"/>
<protein>
    <submittedName>
        <fullName evidence="5 6">Ankyrin repeat protein RF_0381 isoform X1</fullName>
    </submittedName>
</protein>
<dbReference type="AlphaFoldDB" id="A0A9U8E9K4"/>
<dbReference type="OrthoDB" id="432281at2759"/>
<dbReference type="PROSITE" id="PS50088">
    <property type="entry name" value="ANK_REPEAT"/>
    <property type="match status" value="1"/>
</dbReference>
<keyword evidence="1" id="KW-0677">Repeat</keyword>
<dbReference type="SMART" id="SM00248">
    <property type="entry name" value="ANK"/>
    <property type="match status" value="8"/>
</dbReference>
<evidence type="ECO:0000256" key="1">
    <source>
        <dbReference type="ARBA" id="ARBA00022737"/>
    </source>
</evidence>
<dbReference type="KEGG" id="bgt:106064437"/>
<dbReference type="Pfam" id="PF12796">
    <property type="entry name" value="Ank_2"/>
    <property type="match status" value="1"/>
</dbReference>
<dbReference type="Proteomes" id="UP001165740">
    <property type="component" value="Chromosome 6"/>
</dbReference>
<keyword evidence="2 3" id="KW-0040">ANK repeat</keyword>